<comment type="caution">
    <text evidence="2">The sequence shown here is derived from an EMBL/GenBank/DDBJ whole genome shotgun (WGS) entry which is preliminary data.</text>
</comment>
<evidence type="ECO:0000313" key="3">
    <source>
        <dbReference type="Proteomes" id="UP000197138"/>
    </source>
</evidence>
<dbReference type="AlphaFoldDB" id="A0A218XTF4"/>
<protein>
    <submittedName>
        <fullName evidence="2">Uncharacterized protein</fullName>
    </submittedName>
</protein>
<evidence type="ECO:0000256" key="1">
    <source>
        <dbReference type="SAM" id="MobiDB-lite"/>
    </source>
</evidence>
<dbReference type="EMBL" id="MTKT01000801">
    <property type="protein sequence ID" value="OWM87899.1"/>
    <property type="molecule type" value="Genomic_DNA"/>
</dbReference>
<feature type="compositionally biased region" description="Low complexity" evidence="1">
    <location>
        <begin position="1"/>
        <end position="10"/>
    </location>
</feature>
<evidence type="ECO:0000313" key="2">
    <source>
        <dbReference type="EMBL" id="OWM87899.1"/>
    </source>
</evidence>
<proteinExistence type="predicted"/>
<accession>A0A218XTF4</accession>
<reference evidence="3" key="1">
    <citation type="journal article" date="2017" name="Plant J.">
        <title>The pomegranate (Punica granatum L.) genome and the genomics of punicalagin biosynthesis.</title>
        <authorList>
            <person name="Qin G."/>
            <person name="Xu C."/>
            <person name="Ming R."/>
            <person name="Tang H."/>
            <person name="Guyot R."/>
            <person name="Kramer E.M."/>
            <person name="Hu Y."/>
            <person name="Yi X."/>
            <person name="Qi Y."/>
            <person name="Xu X."/>
            <person name="Gao Z."/>
            <person name="Pan H."/>
            <person name="Jian J."/>
            <person name="Tian Y."/>
            <person name="Yue Z."/>
            <person name="Xu Y."/>
        </authorList>
    </citation>
    <scope>NUCLEOTIDE SEQUENCE [LARGE SCALE GENOMIC DNA]</scope>
    <source>
        <strain evidence="3">cv. Dabenzi</strain>
    </source>
</reference>
<organism evidence="2 3">
    <name type="scientific">Punica granatum</name>
    <name type="common">Pomegranate</name>
    <dbReference type="NCBI Taxonomy" id="22663"/>
    <lineage>
        <taxon>Eukaryota</taxon>
        <taxon>Viridiplantae</taxon>
        <taxon>Streptophyta</taxon>
        <taxon>Embryophyta</taxon>
        <taxon>Tracheophyta</taxon>
        <taxon>Spermatophyta</taxon>
        <taxon>Magnoliopsida</taxon>
        <taxon>eudicotyledons</taxon>
        <taxon>Gunneridae</taxon>
        <taxon>Pentapetalae</taxon>
        <taxon>rosids</taxon>
        <taxon>malvids</taxon>
        <taxon>Myrtales</taxon>
        <taxon>Lythraceae</taxon>
        <taxon>Punica</taxon>
    </lineage>
</organism>
<gene>
    <name evidence="2" type="ORF">CDL15_Pgr000316</name>
</gene>
<feature type="region of interest" description="Disordered" evidence="1">
    <location>
        <begin position="1"/>
        <end position="21"/>
    </location>
</feature>
<name>A0A218XTF4_PUNGR</name>
<dbReference type="Proteomes" id="UP000197138">
    <property type="component" value="Unassembled WGS sequence"/>
</dbReference>
<sequence length="126" mass="13243">MGRTGPKGWTGPTGGDTGGLPLESGLGRIRPLLGRADCWTGVCCDWAGLPRVGLLAFTGVPCADFRLRGVPVVCGGIGSGIRSGFERRKTSTAASELGAPLELEAEKLELRDQHQLRENVVRESVG</sequence>